<dbReference type="InterPro" id="IPR018303">
    <property type="entry name" value="ATPase_P-typ_P_site"/>
</dbReference>
<dbReference type="Gene3D" id="3.30.70.100">
    <property type="match status" value="2"/>
</dbReference>
<dbReference type="Pfam" id="PF00403">
    <property type="entry name" value="HMA"/>
    <property type="match status" value="2"/>
</dbReference>
<dbReference type="InterPro" id="IPR036412">
    <property type="entry name" value="HAD-like_sf"/>
</dbReference>
<evidence type="ECO:0000313" key="24">
    <source>
        <dbReference type="Proteomes" id="UP000184526"/>
    </source>
</evidence>
<sequence>MTHKDFKIEGMTCAACAKAVERVSKKIDGVSEATVNYTTEKLTIDYDDTKVTFEDLEKAVDKAGYKIVNEDIKNESFKIEGMTCAACAKAVERSVKKLKGTKEASVNYASEKLNIEFDDSLTNEGEIVNAIVKAGYKVAKEKEVKVQDTDKDSKEKERKALWNRFIFSAIFAVPLLIIAMGPMVGLKLPSFINPDVNPLNFALLQVALVVPVLAIGYKFFLVGFKTLVKGNPNMDSLIAIGTSAAFLYGIFAAYQIAQNNQHYVHQLYFESAAVILTLITLGKYLESVTKGKTSEAIKKLMGLKPKNATVIRNGKEVIIPIEEVMVGDVVLAKPGEKLAVDGVVVEGSTSIDESMLTGESLPVEKNVGSNVVGASINKNGFIKYKATKVGKDTALSQIIKLVEDAQGSKAPIAKMADIISGYFVPVVISLALLSGLGWYFLGGKSVMFSLTIFISVLVIACPCALGLATPTAIMVGTGKGAENGVLIKSGEALETAYKIKTIVFDKTGTITEGKPKLTDIIIHGQFTEEYILSIAASAEKASEHPLGEAIVQQAINRDLKLYDISNFKAISGHGIEAKIDNKEVSLGNKKLMKEKDLNLGELEEKSKVLAEEGKTPMYIAIDNQIVAIIAVADTVKASSKEAIERLHNMGIKVAMITGDNKRTAEAIAKQVGIDIVLAEVLPEDKAKEVNKLQKDGVKVAMVGDGINDAPALAQADIGIAIGSGTDVAIESADIVLMRSDLVDVATAIKLSKKTIQNIKENLLWAFGYNTLGIPVAMGVLYIFGGPLLNPMIAALAMSFSSVSVLANALRLKRFKA</sequence>
<dbReference type="GO" id="GO:0005524">
    <property type="term" value="F:ATP binding"/>
    <property type="evidence" value="ECO:0007669"/>
    <property type="project" value="UniProtKB-UniRule"/>
</dbReference>
<dbReference type="InterPro" id="IPR017969">
    <property type="entry name" value="Heavy-metal-associated_CS"/>
</dbReference>
<dbReference type="NCBIfam" id="TIGR01525">
    <property type="entry name" value="ATPase-IB_hvy"/>
    <property type="match status" value="1"/>
</dbReference>
<dbReference type="InterPro" id="IPR059000">
    <property type="entry name" value="ATPase_P-type_domA"/>
</dbReference>
<dbReference type="FunFam" id="3.30.70.100:FF:000005">
    <property type="entry name" value="Copper-exporting P-type ATPase A"/>
    <property type="match status" value="2"/>
</dbReference>
<feature type="domain" description="HMA" evidence="22">
    <location>
        <begin position="73"/>
        <end position="139"/>
    </location>
</feature>
<dbReference type="CDD" id="cd02094">
    <property type="entry name" value="P-type_ATPase_Cu-like"/>
    <property type="match status" value="1"/>
</dbReference>
<dbReference type="CDD" id="cd00371">
    <property type="entry name" value="HMA"/>
    <property type="match status" value="2"/>
</dbReference>
<evidence type="ECO:0000256" key="17">
    <source>
        <dbReference type="ARBA" id="ARBA00023136"/>
    </source>
</evidence>
<dbReference type="InterPro" id="IPR023298">
    <property type="entry name" value="ATPase_P-typ_TM_dom_sf"/>
</dbReference>
<feature type="transmembrane region" description="Helical" evidence="21">
    <location>
        <begin position="236"/>
        <end position="257"/>
    </location>
</feature>
<evidence type="ECO:0000256" key="9">
    <source>
        <dbReference type="ARBA" id="ARBA00022741"/>
    </source>
</evidence>
<feature type="transmembrane region" description="Helical" evidence="21">
    <location>
        <begin position="762"/>
        <end position="784"/>
    </location>
</feature>
<evidence type="ECO:0000256" key="6">
    <source>
        <dbReference type="ARBA" id="ARBA00022692"/>
    </source>
</evidence>
<comment type="similarity">
    <text evidence="2 21">Belongs to the cation transport ATPase (P-type) (TC 3.A.3) family. Type IB subfamily.</text>
</comment>
<evidence type="ECO:0000259" key="22">
    <source>
        <dbReference type="PROSITE" id="PS50846"/>
    </source>
</evidence>
<dbReference type="GO" id="GO:0016887">
    <property type="term" value="F:ATP hydrolysis activity"/>
    <property type="evidence" value="ECO:0007669"/>
    <property type="project" value="InterPro"/>
</dbReference>
<feature type="transmembrane region" description="Helical" evidence="21">
    <location>
        <begin position="263"/>
        <end position="282"/>
    </location>
</feature>
<keyword evidence="14 21" id="KW-1133">Transmembrane helix</keyword>
<dbReference type="Pfam" id="PF00122">
    <property type="entry name" value="E1-E2_ATPase"/>
    <property type="match status" value="1"/>
</dbReference>
<dbReference type="GO" id="GO:0055070">
    <property type="term" value="P:copper ion homeostasis"/>
    <property type="evidence" value="ECO:0007669"/>
    <property type="project" value="TreeGrafter"/>
</dbReference>
<dbReference type="NCBIfam" id="TIGR01494">
    <property type="entry name" value="ATPase_P-type"/>
    <property type="match status" value="1"/>
</dbReference>
<dbReference type="Pfam" id="PF00702">
    <property type="entry name" value="Hydrolase"/>
    <property type="match status" value="1"/>
</dbReference>
<comment type="catalytic activity">
    <reaction evidence="20">
        <text>Cu(+)(in) + ATP + H2O = Cu(+)(out) + ADP + phosphate + H(+)</text>
        <dbReference type="Rhea" id="RHEA:25792"/>
        <dbReference type="ChEBI" id="CHEBI:15377"/>
        <dbReference type="ChEBI" id="CHEBI:15378"/>
        <dbReference type="ChEBI" id="CHEBI:30616"/>
        <dbReference type="ChEBI" id="CHEBI:43474"/>
        <dbReference type="ChEBI" id="CHEBI:49552"/>
        <dbReference type="ChEBI" id="CHEBI:456216"/>
        <dbReference type="EC" id="7.2.2.8"/>
    </reaction>
</comment>
<dbReference type="Gene3D" id="2.70.150.10">
    <property type="entry name" value="Calcium-transporting ATPase, cytoplasmic transduction domain A"/>
    <property type="match status" value="1"/>
</dbReference>
<evidence type="ECO:0000256" key="16">
    <source>
        <dbReference type="ARBA" id="ARBA00023065"/>
    </source>
</evidence>
<dbReference type="NCBIfam" id="TIGR00003">
    <property type="entry name" value="copper ion binding protein"/>
    <property type="match status" value="2"/>
</dbReference>
<dbReference type="InterPro" id="IPR023299">
    <property type="entry name" value="ATPase_P-typ_cyto_dom_N"/>
</dbReference>
<keyword evidence="13" id="KW-1278">Translocase</keyword>
<evidence type="ECO:0000256" key="3">
    <source>
        <dbReference type="ARBA" id="ARBA00012517"/>
    </source>
</evidence>
<dbReference type="OrthoDB" id="9813266at2"/>
<feature type="domain" description="HMA" evidence="22">
    <location>
        <begin position="2"/>
        <end position="68"/>
    </location>
</feature>
<organism evidence="23 24">
    <name type="scientific">Clostridium collagenovorans DSM 3089</name>
    <dbReference type="NCBI Taxonomy" id="1121306"/>
    <lineage>
        <taxon>Bacteria</taxon>
        <taxon>Bacillati</taxon>
        <taxon>Bacillota</taxon>
        <taxon>Clostridia</taxon>
        <taxon>Eubacteriales</taxon>
        <taxon>Clostridiaceae</taxon>
        <taxon>Clostridium</taxon>
    </lineage>
</organism>
<evidence type="ECO:0000256" key="19">
    <source>
        <dbReference type="ARBA" id="ARBA00033239"/>
    </source>
</evidence>
<evidence type="ECO:0000256" key="2">
    <source>
        <dbReference type="ARBA" id="ARBA00006024"/>
    </source>
</evidence>
<keyword evidence="21" id="KW-1003">Cell membrane</keyword>
<dbReference type="GO" id="GO:0043682">
    <property type="term" value="F:P-type divalent copper transporter activity"/>
    <property type="evidence" value="ECO:0007669"/>
    <property type="project" value="TreeGrafter"/>
</dbReference>
<keyword evidence="12" id="KW-0460">Magnesium</keyword>
<dbReference type="SUPFAM" id="SSF55008">
    <property type="entry name" value="HMA, heavy metal-associated domain"/>
    <property type="match status" value="2"/>
</dbReference>
<dbReference type="SUPFAM" id="SSF81653">
    <property type="entry name" value="Calcium ATPase, transduction domain A"/>
    <property type="match status" value="1"/>
</dbReference>
<dbReference type="SFLD" id="SFLDF00027">
    <property type="entry name" value="p-type_atpase"/>
    <property type="match status" value="1"/>
</dbReference>
<dbReference type="PROSITE" id="PS50846">
    <property type="entry name" value="HMA_2"/>
    <property type="match status" value="2"/>
</dbReference>
<name>A0A1M5W0Y6_9CLOT</name>
<dbReference type="InterPro" id="IPR006121">
    <property type="entry name" value="HMA_dom"/>
</dbReference>
<dbReference type="STRING" id="1121306.SAMN02745196_01476"/>
<dbReference type="SUPFAM" id="SSF56784">
    <property type="entry name" value="HAD-like"/>
    <property type="match status" value="1"/>
</dbReference>
<dbReference type="PRINTS" id="PR00943">
    <property type="entry name" value="CUATPASE"/>
</dbReference>
<evidence type="ECO:0000256" key="20">
    <source>
        <dbReference type="ARBA" id="ARBA00049289"/>
    </source>
</evidence>
<dbReference type="InterPro" id="IPR027256">
    <property type="entry name" value="P-typ_ATPase_IB"/>
</dbReference>
<dbReference type="PANTHER" id="PTHR43520">
    <property type="entry name" value="ATP7, ISOFORM B"/>
    <property type="match status" value="1"/>
</dbReference>
<keyword evidence="11 21" id="KW-0067">ATP-binding</keyword>
<protein>
    <recommendedName>
        <fullName evidence="4">Copper-exporting P-type ATPase</fullName>
        <ecNumber evidence="3">7.2.2.8</ecNumber>
    </recommendedName>
    <alternativeName>
        <fullName evidence="18">Copper-exporting P-type ATPase A</fullName>
    </alternativeName>
    <alternativeName>
        <fullName evidence="19">Cu(+)-exporting ATPase</fullName>
    </alternativeName>
</protein>
<evidence type="ECO:0000256" key="10">
    <source>
        <dbReference type="ARBA" id="ARBA00022796"/>
    </source>
</evidence>
<evidence type="ECO:0000256" key="21">
    <source>
        <dbReference type="RuleBase" id="RU362081"/>
    </source>
</evidence>
<dbReference type="InterPro" id="IPR023214">
    <property type="entry name" value="HAD_sf"/>
</dbReference>
<dbReference type="PANTHER" id="PTHR43520:SF8">
    <property type="entry name" value="P-TYPE CU(+) TRANSPORTER"/>
    <property type="match status" value="1"/>
</dbReference>
<keyword evidence="7 21" id="KW-0479">Metal-binding</keyword>
<dbReference type="AlphaFoldDB" id="A0A1M5W0Y6"/>
<comment type="subcellular location">
    <subcellularLocation>
        <location evidence="1">Cell membrane</location>
        <topology evidence="1">Multi-pass membrane protein</topology>
    </subcellularLocation>
</comment>
<dbReference type="PROSITE" id="PS01047">
    <property type="entry name" value="HMA_1"/>
    <property type="match status" value="1"/>
</dbReference>
<dbReference type="SFLD" id="SFLDG00002">
    <property type="entry name" value="C1.7:_P-type_atpase_like"/>
    <property type="match status" value="1"/>
</dbReference>
<feature type="transmembrane region" description="Helical" evidence="21">
    <location>
        <begin position="419"/>
        <end position="441"/>
    </location>
</feature>
<dbReference type="FunFam" id="3.40.50.1000:FF:000031">
    <property type="entry name" value="Probable copper-transporting ATPase HMA5"/>
    <property type="match status" value="1"/>
</dbReference>
<dbReference type="FunFam" id="2.70.150.10:FF:000002">
    <property type="entry name" value="Copper-transporting ATPase 1, putative"/>
    <property type="match status" value="1"/>
</dbReference>
<dbReference type="InterPro" id="IPR008250">
    <property type="entry name" value="ATPase_P-typ_transduc_dom_A_sf"/>
</dbReference>
<keyword evidence="9 21" id="KW-0547">Nucleotide-binding</keyword>
<keyword evidence="5" id="KW-0813">Transport</keyword>
<feature type="transmembrane region" description="Helical" evidence="21">
    <location>
        <begin position="447"/>
        <end position="469"/>
    </location>
</feature>
<dbReference type="NCBIfam" id="TIGR01511">
    <property type="entry name" value="ATPase-IB1_Cu"/>
    <property type="match status" value="1"/>
</dbReference>
<dbReference type="InterPro" id="IPR036163">
    <property type="entry name" value="HMA_dom_sf"/>
</dbReference>
<keyword evidence="17 21" id="KW-0472">Membrane</keyword>
<dbReference type="Proteomes" id="UP000184526">
    <property type="component" value="Unassembled WGS sequence"/>
</dbReference>
<evidence type="ECO:0000256" key="18">
    <source>
        <dbReference type="ARBA" id="ARBA00029719"/>
    </source>
</evidence>
<dbReference type="PROSITE" id="PS00154">
    <property type="entry name" value="ATPASE_E1_E2"/>
    <property type="match status" value="1"/>
</dbReference>
<evidence type="ECO:0000256" key="15">
    <source>
        <dbReference type="ARBA" id="ARBA00023008"/>
    </source>
</evidence>
<dbReference type="GO" id="GO:0005507">
    <property type="term" value="F:copper ion binding"/>
    <property type="evidence" value="ECO:0007669"/>
    <property type="project" value="InterPro"/>
</dbReference>
<reference evidence="23 24" key="1">
    <citation type="submission" date="2016-11" db="EMBL/GenBank/DDBJ databases">
        <authorList>
            <person name="Jaros S."/>
            <person name="Januszkiewicz K."/>
            <person name="Wedrychowicz H."/>
        </authorList>
    </citation>
    <scope>NUCLEOTIDE SEQUENCE [LARGE SCALE GENOMIC DNA]</scope>
    <source>
        <strain evidence="23 24">DSM 3089</strain>
    </source>
</reference>
<dbReference type="PRINTS" id="PR00942">
    <property type="entry name" value="CUATPASEI"/>
</dbReference>
<dbReference type="SFLD" id="SFLDS00003">
    <property type="entry name" value="Haloacid_Dehalogenase"/>
    <property type="match status" value="1"/>
</dbReference>
<evidence type="ECO:0000256" key="14">
    <source>
        <dbReference type="ARBA" id="ARBA00022989"/>
    </source>
</evidence>
<keyword evidence="6 21" id="KW-0812">Transmembrane</keyword>
<dbReference type="InterPro" id="IPR006122">
    <property type="entry name" value="HMA_Cu_ion-bd"/>
</dbReference>
<evidence type="ECO:0000256" key="7">
    <source>
        <dbReference type="ARBA" id="ARBA00022723"/>
    </source>
</evidence>
<dbReference type="InterPro" id="IPR001757">
    <property type="entry name" value="P_typ_ATPase"/>
</dbReference>
<feature type="transmembrane region" description="Helical" evidence="21">
    <location>
        <begin position="790"/>
        <end position="809"/>
    </location>
</feature>
<feature type="transmembrane region" description="Helical" evidence="21">
    <location>
        <begin position="161"/>
        <end position="181"/>
    </location>
</feature>
<accession>A0A1M5W0Y6</accession>
<keyword evidence="10" id="KW-0187">Copper transport</keyword>
<evidence type="ECO:0000256" key="8">
    <source>
        <dbReference type="ARBA" id="ARBA00022737"/>
    </source>
</evidence>
<dbReference type="SUPFAM" id="SSF81665">
    <property type="entry name" value="Calcium ATPase, transmembrane domain M"/>
    <property type="match status" value="1"/>
</dbReference>
<keyword evidence="8" id="KW-0677">Repeat</keyword>
<dbReference type="EC" id="7.2.2.8" evidence="3"/>
<keyword evidence="16" id="KW-0406">Ion transport</keyword>
<evidence type="ECO:0000256" key="5">
    <source>
        <dbReference type="ARBA" id="ARBA00022448"/>
    </source>
</evidence>
<keyword evidence="15" id="KW-0186">Copper</keyword>
<feature type="transmembrane region" description="Helical" evidence="21">
    <location>
        <begin position="201"/>
        <end position="224"/>
    </location>
</feature>
<evidence type="ECO:0000256" key="13">
    <source>
        <dbReference type="ARBA" id="ARBA00022967"/>
    </source>
</evidence>
<dbReference type="Gene3D" id="3.40.50.1000">
    <property type="entry name" value="HAD superfamily/HAD-like"/>
    <property type="match status" value="1"/>
</dbReference>
<gene>
    <name evidence="23" type="ORF">SAMN02745196_01476</name>
</gene>
<dbReference type="InterPro" id="IPR044492">
    <property type="entry name" value="P_typ_ATPase_HD_dom"/>
</dbReference>
<evidence type="ECO:0000256" key="1">
    <source>
        <dbReference type="ARBA" id="ARBA00004651"/>
    </source>
</evidence>
<keyword evidence="24" id="KW-1185">Reference proteome</keyword>
<dbReference type="EMBL" id="FQXP01000005">
    <property type="protein sequence ID" value="SHH81098.1"/>
    <property type="molecule type" value="Genomic_DNA"/>
</dbReference>
<proteinExistence type="inferred from homology"/>
<evidence type="ECO:0000256" key="11">
    <source>
        <dbReference type="ARBA" id="ARBA00022840"/>
    </source>
</evidence>
<evidence type="ECO:0000313" key="23">
    <source>
        <dbReference type="EMBL" id="SHH81098.1"/>
    </source>
</evidence>
<dbReference type="RefSeq" id="WP_072831384.1">
    <property type="nucleotide sequence ID" value="NZ_FQXP01000005.1"/>
</dbReference>
<dbReference type="PRINTS" id="PR00119">
    <property type="entry name" value="CATATPASE"/>
</dbReference>
<dbReference type="Gene3D" id="3.40.1110.10">
    <property type="entry name" value="Calcium-transporting ATPase, cytoplasmic domain N"/>
    <property type="match status" value="2"/>
</dbReference>
<dbReference type="GO" id="GO:0140581">
    <property type="term" value="F:P-type monovalent copper transporter activity"/>
    <property type="evidence" value="ECO:0007669"/>
    <property type="project" value="UniProtKB-EC"/>
</dbReference>
<evidence type="ECO:0000256" key="4">
    <source>
        <dbReference type="ARBA" id="ARBA00015102"/>
    </source>
</evidence>
<evidence type="ECO:0000256" key="12">
    <source>
        <dbReference type="ARBA" id="ARBA00022842"/>
    </source>
</evidence>
<dbReference type="GO" id="GO:0005886">
    <property type="term" value="C:plasma membrane"/>
    <property type="evidence" value="ECO:0007669"/>
    <property type="project" value="UniProtKB-SubCell"/>
</dbReference>